<evidence type="ECO:0000256" key="5">
    <source>
        <dbReference type="SAM" id="MobiDB-lite"/>
    </source>
</evidence>
<keyword evidence="2" id="KW-0645">Protease</keyword>
<dbReference type="GO" id="GO:0080090">
    <property type="term" value="P:regulation of primary metabolic process"/>
    <property type="evidence" value="ECO:0007669"/>
    <property type="project" value="UniProtKB-ARBA"/>
</dbReference>
<dbReference type="GO" id="GO:0005634">
    <property type="term" value="C:nucleus"/>
    <property type="evidence" value="ECO:0007669"/>
    <property type="project" value="TreeGrafter"/>
</dbReference>
<keyword evidence="3" id="KW-0378">Hydrolase</keyword>
<evidence type="ECO:0000313" key="8">
    <source>
        <dbReference type="Proteomes" id="UP000821853"/>
    </source>
</evidence>
<dbReference type="AlphaFoldDB" id="A0A9J6GPU2"/>
<keyword evidence="8" id="KW-1185">Reference proteome</keyword>
<evidence type="ECO:0000256" key="2">
    <source>
        <dbReference type="ARBA" id="ARBA00022670"/>
    </source>
</evidence>
<dbReference type="Proteomes" id="UP000821853">
    <property type="component" value="Unassembled WGS sequence"/>
</dbReference>
<dbReference type="GO" id="GO:0006508">
    <property type="term" value="P:proteolysis"/>
    <property type="evidence" value="ECO:0007669"/>
    <property type="project" value="UniProtKB-KW"/>
</dbReference>
<proteinExistence type="inferred from homology"/>
<feature type="region of interest" description="Disordered" evidence="5">
    <location>
        <begin position="23"/>
        <end position="56"/>
    </location>
</feature>
<dbReference type="PANTHER" id="PTHR12606:SF141">
    <property type="entry name" value="GH15225P-RELATED"/>
    <property type="match status" value="1"/>
</dbReference>
<evidence type="ECO:0000259" key="6">
    <source>
        <dbReference type="PROSITE" id="PS50600"/>
    </source>
</evidence>
<sequence>MKNACFFRAKERPMVVRHDLLHRKERSERTLPSLAEKRRATSTGTSIPTGSSGCGVRKYSSRTEAFFKTDYRRIDAKGLGGIVMSDNVSSRGRRNPSHRRPRGALLPKERLTGAEEEILYYKLLLEVFAKTQKGSAKRFGESDECRQVGTPRRQRPFDLNETITEQRFPKWFKALEKLLRIVEKERVPKRKPGESDADRRGFVPLELTPPMLAEVSAVLQPEPAGEVLSSGFRLNITRSNMGTLNNGNWLNDEVINFYLNLIMERSATEKSSENGWPRVYAFNTFFYPKLAASGYAAVKRWTRSVDLFSFDILLVPLHCTLHWCLAAVDFRKRSIGYYDSLVSKGDKWQYLFHLQDHLGDESQGKKATTTEGDDWTLGNAEDLPKQENTSDRGVFMCQYSECLSRDAPVAFGQQHMPYFRKCMVYEILHKALLSA</sequence>
<accession>A0A9J6GPU2</accession>
<organism evidence="7 8">
    <name type="scientific">Haemaphysalis longicornis</name>
    <name type="common">Bush tick</name>
    <dbReference type="NCBI Taxonomy" id="44386"/>
    <lineage>
        <taxon>Eukaryota</taxon>
        <taxon>Metazoa</taxon>
        <taxon>Ecdysozoa</taxon>
        <taxon>Arthropoda</taxon>
        <taxon>Chelicerata</taxon>
        <taxon>Arachnida</taxon>
        <taxon>Acari</taxon>
        <taxon>Parasitiformes</taxon>
        <taxon>Ixodida</taxon>
        <taxon>Ixodoidea</taxon>
        <taxon>Ixodidae</taxon>
        <taxon>Haemaphysalinae</taxon>
        <taxon>Haemaphysalis</taxon>
    </lineage>
</organism>
<feature type="region of interest" description="Disordered" evidence="5">
    <location>
        <begin position="362"/>
        <end position="387"/>
    </location>
</feature>
<feature type="compositionally biased region" description="Low complexity" evidence="5">
    <location>
        <begin position="41"/>
        <end position="55"/>
    </location>
</feature>
<name>A0A9J6GPU2_HAELO</name>
<evidence type="ECO:0000256" key="4">
    <source>
        <dbReference type="ARBA" id="ARBA00022807"/>
    </source>
</evidence>
<dbReference type="SUPFAM" id="SSF54001">
    <property type="entry name" value="Cysteine proteinases"/>
    <property type="match status" value="1"/>
</dbReference>
<dbReference type="GO" id="GO:0016926">
    <property type="term" value="P:protein desumoylation"/>
    <property type="evidence" value="ECO:0007669"/>
    <property type="project" value="TreeGrafter"/>
</dbReference>
<dbReference type="Gene3D" id="3.40.395.10">
    <property type="entry name" value="Adenoviral Proteinase, Chain A"/>
    <property type="match status" value="1"/>
</dbReference>
<evidence type="ECO:0000313" key="7">
    <source>
        <dbReference type="EMBL" id="KAH9377653.1"/>
    </source>
</evidence>
<dbReference type="PANTHER" id="PTHR12606">
    <property type="entry name" value="SENTRIN/SUMO-SPECIFIC PROTEASE"/>
    <property type="match status" value="1"/>
</dbReference>
<reference evidence="7 8" key="1">
    <citation type="journal article" date="2020" name="Cell">
        <title>Large-Scale Comparative Analyses of Tick Genomes Elucidate Their Genetic Diversity and Vector Capacities.</title>
        <authorList>
            <consortium name="Tick Genome and Microbiome Consortium (TIGMIC)"/>
            <person name="Jia N."/>
            <person name="Wang J."/>
            <person name="Shi W."/>
            <person name="Du L."/>
            <person name="Sun Y."/>
            <person name="Zhan W."/>
            <person name="Jiang J.F."/>
            <person name="Wang Q."/>
            <person name="Zhang B."/>
            <person name="Ji P."/>
            <person name="Bell-Sakyi L."/>
            <person name="Cui X.M."/>
            <person name="Yuan T.T."/>
            <person name="Jiang B.G."/>
            <person name="Yang W.F."/>
            <person name="Lam T.T."/>
            <person name="Chang Q.C."/>
            <person name="Ding S.J."/>
            <person name="Wang X.J."/>
            <person name="Zhu J.G."/>
            <person name="Ruan X.D."/>
            <person name="Zhao L."/>
            <person name="Wei J.T."/>
            <person name="Ye R.Z."/>
            <person name="Que T.C."/>
            <person name="Du C.H."/>
            <person name="Zhou Y.H."/>
            <person name="Cheng J.X."/>
            <person name="Dai P.F."/>
            <person name="Guo W.B."/>
            <person name="Han X.H."/>
            <person name="Huang E.J."/>
            <person name="Li L.F."/>
            <person name="Wei W."/>
            <person name="Gao Y.C."/>
            <person name="Liu J.Z."/>
            <person name="Shao H.Z."/>
            <person name="Wang X."/>
            <person name="Wang C.C."/>
            <person name="Yang T.C."/>
            <person name="Huo Q.B."/>
            <person name="Li W."/>
            <person name="Chen H.Y."/>
            <person name="Chen S.E."/>
            <person name="Zhou L.G."/>
            <person name="Ni X.B."/>
            <person name="Tian J.H."/>
            <person name="Sheng Y."/>
            <person name="Liu T."/>
            <person name="Pan Y.S."/>
            <person name="Xia L.Y."/>
            <person name="Li J."/>
            <person name="Zhao F."/>
            <person name="Cao W.C."/>
        </authorList>
    </citation>
    <scope>NUCLEOTIDE SEQUENCE [LARGE SCALE GENOMIC DNA]</scope>
    <source>
        <strain evidence="7">HaeL-2018</strain>
    </source>
</reference>
<dbReference type="OrthoDB" id="6428410at2759"/>
<dbReference type="GO" id="GO:0060255">
    <property type="term" value="P:regulation of macromolecule metabolic process"/>
    <property type="evidence" value="ECO:0007669"/>
    <property type="project" value="UniProtKB-ARBA"/>
</dbReference>
<dbReference type="EMBL" id="JABSTR010000008">
    <property type="protein sequence ID" value="KAH9377653.1"/>
    <property type="molecule type" value="Genomic_DNA"/>
</dbReference>
<keyword evidence="4" id="KW-0788">Thiol protease</keyword>
<comment type="caution">
    <text evidence="7">The sequence shown here is derived from an EMBL/GenBank/DDBJ whole genome shotgun (WGS) entry which is preliminary data.</text>
</comment>
<evidence type="ECO:0000256" key="1">
    <source>
        <dbReference type="ARBA" id="ARBA00005234"/>
    </source>
</evidence>
<comment type="similarity">
    <text evidence="1">Belongs to the peptidase C48 family.</text>
</comment>
<protein>
    <recommendedName>
        <fullName evidence="6">Ubiquitin-like protease family profile domain-containing protein</fullName>
    </recommendedName>
</protein>
<gene>
    <name evidence="7" type="ORF">HPB48_000870</name>
</gene>
<dbReference type="GO" id="GO:0016929">
    <property type="term" value="F:deSUMOylase activity"/>
    <property type="evidence" value="ECO:0007669"/>
    <property type="project" value="TreeGrafter"/>
</dbReference>
<dbReference type="FunFam" id="3.40.395.10:FF:000001">
    <property type="entry name" value="Sentrin-specific protease 1"/>
    <property type="match status" value="1"/>
</dbReference>
<evidence type="ECO:0000256" key="3">
    <source>
        <dbReference type="ARBA" id="ARBA00022801"/>
    </source>
</evidence>
<dbReference type="InterPro" id="IPR003653">
    <property type="entry name" value="Peptidase_C48_C"/>
</dbReference>
<dbReference type="VEuPathDB" id="VectorBase:HLOH_053303"/>
<dbReference type="PROSITE" id="PS50600">
    <property type="entry name" value="ULP_PROTEASE"/>
    <property type="match status" value="1"/>
</dbReference>
<feature type="domain" description="Ubiquitin-like protease family profile" evidence="6">
    <location>
        <begin position="234"/>
        <end position="403"/>
    </location>
</feature>
<dbReference type="Pfam" id="PF02902">
    <property type="entry name" value="Peptidase_C48"/>
    <property type="match status" value="1"/>
</dbReference>
<dbReference type="InterPro" id="IPR038765">
    <property type="entry name" value="Papain-like_cys_pep_sf"/>
</dbReference>
<feature type="compositionally biased region" description="Basic and acidic residues" evidence="5">
    <location>
        <begin position="25"/>
        <end position="39"/>
    </location>
</feature>